<reference evidence="4 5" key="1">
    <citation type="submission" date="2017-01" db="EMBL/GenBank/DDBJ databases">
        <title>Draft sequence of Acidihalobacter ferrooxidans strain DSM 14175 (strain V8).</title>
        <authorList>
            <person name="Khaleque H.N."/>
            <person name="Ramsay J.P."/>
            <person name="Murphy R.J.T."/>
            <person name="Kaksonen A.H."/>
            <person name="Boxall N.J."/>
            <person name="Watkin E.L.J."/>
        </authorList>
    </citation>
    <scope>NUCLEOTIDE SEQUENCE [LARGE SCALE GENOMIC DNA]</scope>
    <source>
        <strain evidence="4 5">V8</strain>
    </source>
</reference>
<dbReference type="Gene3D" id="3.30.450.20">
    <property type="entry name" value="PAS domain"/>
    <property type="match status" value="1"/>
</dbReference>
<dbReference type="InterPro" id="IPR043128">
    <property type="entry name" value="Rev_trsase/Diguanyl_cyclase"/>
</dbReference>
<dbReference type="KEGG" id="afy:BW247_10215"/>
<dbReference type="InterPro" id="IPR052155">
    <property type="entry name" value="Biofilm_reg_signaling"/>
</dbReference>
<organism evidence="4 5">
    <name type="scientific">Acidihalobacter ferrooxydans</name>
    <dbReference type="NCBI Taxonomy" id="1765967"/>
    <lineage>
        <taxon>Bacteria</taxon>
        <taxon>Pseudomonadati</taxon>
        <taxon>Pseudomonadota</taxon>
        <taxon>Gammaproteobacteria</taxon>
        <taxon>Chromatiales</taxon>
        <taxon>Ectothiorhodospiraceae</taxon>
        <taxon>Acidihalobacter</taxon>
    </lineage>
</organism>
<evidence type="ECO:0000259" key="3">
    <source>
        <dbReference type="PROSITE" id="PS50887"/>
    </source>
</evidence>
<dbReference type="Gene3D" id="3.30.70.270">
    <property type="match status" value="1"/>
</dbReference>
<dbReference type="EMBL" id="CP019434">
    <property type="protein sequence ID" value="APZ43418.1"/>
    <property type="molecule type" value="Genomic_DNA"/>
</dbReference>
<dbReference type="InterPro" id="IPR000014">
    <property type="entry name" value="PAS"/>
</dbReference>
<dbReference type="InterPro" id="IPR029787">
    <property type="entry name" value="Nucleotide_cyclase"/>
</dbReference>
<evidence type="ECO:0000313" key="5">
    <source>
        <dbReference type="Proteomes" id="UP000243807"/>
    </source>
</evidence>
<dbReference type="Pfam" id="PF00990">
    <property type="entry name" value="GGDEF"/>
    <property type="match status" value="1"/>
</dbReference>
<sequence length="400" mass="44148">MVLSQAAQVADITYLVFVTGGLSAAAMISLAIDRASSVGFVVPAVTPLLVFIALQGGELYLGMSAMMLLFLVFVVLTSTRIERTLHENYRLRTKAVEDEARFRSMLEHSPVATCMTDVETGKVLFANQSYARLMRLPLDSLLHAEPARLFADPDAYAALRSRLASGEEISDHLLEIAASGVQQWVLATFLRTQYHDKPANLMWFYDITDRKRSEEAVQHLAYHDTLTDLPNRILLNESLDRALLAAEREGTSLAVLFIDLDKFKPVNDAFGHAAGDALLQQVSQRLLDCVRKSDFIARVGGDEFVVLLHALQSIADATVTAEKIVEALQRPFVVDGRELHIAASIGVALYPQHAHNSGDLMQFADVAMYYAKLDDEAAVRVYTPGMASGAENISRNEREH</sequence>
<dbReference type="NCBIfam" id="TIGR00254">
    <property type="entry name" value="GGDEF"/>
    <property type="match status" value="1"/>
</dbReference>
<feature type="transmembrane region" description="Helical" evidence="2">
    <location>
        <begin position="38"/>
        <end position="54"/>
    </location>
</feature>
<dbReference type="InterPro" id="IPR000160">
    <property type="entry name" value="GGDEF_dom"/>
</dbReference>
<dbReference type="FunFam" id="3.30.70.270:FF:000001">
    <property type="entry name" value="Diguanylate cyclase domain protein"/>
    <property type="match status" value="1"/>
</dbReference>
<name>A0A1P8UHV0_9GAMM</name>
<dbReference type="NCBIfam" id="TIGR00229">
    <property type="entry name" value="sensory_box"/>
    <property type="match status" value="1"/>
</dbReference>
<dbReference type="InterPro" id="IPR013767">
    <property type="entry name" value="PAS_fold"/>
</dbReference>
<keyword evidence="2" id="KW-1133">Transmembrane helix</keyword>
<evidence type="ECO:0000256" key="1">
    <source>
        <dbReference type="ARBA" id="ARBA00001946"/>
    </source>
</evidence>
<dbReference type="STRING" id="1765967.BW247_10215"/>
<comment type="cofactor">
    <cofactor evidence="1">
        <name>Mg(2+)</name>
        <dbReference type="ChEBI" id="CHEBI:18420"/>
    </cofactor>
</comment>
<dbReference type="AlphaFoldDB" id="A0A1P8UHV0"/>
<dbReference type="SMART" id="SM00267">
    <property type="entry name" value="GGDEF"/>
    <property type="match status" value="1"/>
</dbReference>
<proteinExistence type="predicted"/>
<dbReference type="PANTHER" id="PTHR44757">
    <property type="entry name" value="DIGUANYLATE CYCLASE DGCP"/>
    <property type="match status" value="1"/>
</dbReference>
<dbReference type="GO" id="GO:0003824">
    <property type="term" value="F:catalytic activity"/>
    <property type="evidence" value="ECO:0007669"/>
    <property type="project" value="UniProtKB-ARBA"/>
</dbReference>
<feature type="transmembrane region" description="Helical" evidence="2">
    <location>
        <begin position="12"/>
        <end position="31"/>
    </location>
</feature>
<dbReference type="PROSITE" id="PS50887">
    <property type="entry name" value="GGDEF"/>
    <property type="match status" value="1"/>
</dbReference>
<keyword evidence="2" id="KW-0812">Transmembrane</keyword>
<dbReference type="Pfam" id="PF00989">
    <property type="entry name" value="PAS"/>
    <property type="match status" value="1"/>
</dbReference>
<dbReference type="GO" id="GO:0006355">
    <property type="term" value="P:regulation of DNA-templated transcription"/>
    <property type="evidence" value="ECO:0007669"/>
    <property type="project" value="InterPro"/>
</dbReference>
<evidence type="ECO:0000313" key="4">
    <source>
        <dbReference type="EMBL" id="APZ43418.1"/>
    </source>
</evidence>
<dbReference type="InterPro" id="IPR035965">
    <property type="entry name" value="PAS-like_dom_sf"/>
</dbReference>
<evidence type="ECO:0000256" key="2">
    <source>
        <dbReference type="SAM" id="Phobius"/>
    </source>
</evidence>
<keyword evidence="2" id="KW-0472">Membrane</keyword>
<dbReference type="CDD" id="cd01949">
    <property type="entry name" value="GGDEF"/>
    <property type="match status" value="1"/>
</dbReference>
<feature type="domain" description="GGDEF" evidence="3">
    <location>
        <begin position="251"/>
        <end position="384"/>
    </location>
</feature>
<feature type="transmembrane region" description="Helical" evidence="2">
    <location>
        <begin position="60"/>
        <end position="81"/>
    </location>
</feature>
<accession>A0A1P8UHV0</accession>
<dbReference type="SUPFAM" id="SSF55073">
    <property type="entry name" value="Nucleotide cyclase"/>
    <property type="match status" value="1"/>
</dbReference>
<dbReference type="PANTHER" id="PTHR44757:SF2">
    <property type="entry name" value="BIOFILM ARCHITECTURE MAINTENANCE PROTEIN MBAA"/>
    <property type="match status" value="1"/>
</dbReference>
<protein>
    <recommendedName>
        <fullName evidence="3">GGDEF domain-containing protein</fullName>
    </recommendedName>
</protein>
<dbReference type="SUPFAM" id="SSF55785">
    <property type="entry name" value="PYP-like sensor domain (PAS domain)"/>
    <property type="match status" value="1"/>
</dbReference>
<keyword evidence="5" id="KW-1185">Reference proteome</keyword>
<gene>
    <name evidence="4" type="ORF">BW247_10215</name>
</gene>
<dbReference type="Proteomes" id="UP000243807">
    <property type="component" value="Chromosome"/>
</dbReference>
<dbReference type="SMART" id="SM00091">
    <property type="entry name" value="PAS"/>
    <property type="match status" value="1"/>
</dbReference>